<feature type="chain" id="PRO_5046299198" evidence="2">
    <location>
        <begin position="24"/>
        <end position="346"/>
    </location>
</feature>
<name>A0ABQ5G117_9ASTR</name>
<evidence type="ECO:0000256" key="2">
    <source>
        <dbReference type="SAM" id="SignalP"/>
    </source>
</evidence>
<gene>
    <name evidence="3" type="ORF">Tco_1020300</name>
</gene>
<keyword evidence="2" id="KW-0732">Signal</keyword>
<reference evidence="3" key="1">
    <citation type="journal article" date="2022" name="Int. J. Mol. Sci.">
        <title>Draft Genome of Tanacetum Coccineum: Genomic Comparison of Closely Related Tanacetum-Family Plants.</title>
        <authorList>
            <person name="Yamashiro T."/>
            <person name="Shiraishi A."/>
            <person name="Nakayama K."/>
            <person name="Satake H."/>
        </authorList>
    </citation>
    <scope>NUCLEOTIDE SEQUENCE</scope>
</reference>
<keyword evidence="4" id="KW-1185">Reference proteome</keyword>
<protein>
    <submittedName>
        <fullName evidence="3">Uncharacterized protein</fullName>
    </submittedName>
</protein>
<comment type="caution">
    <text evidence="3">The sequence shown here is derived from an EMBL/GenBank/DDBJ whole genome shotgun (WGS) entry which is preliminary data.</text>
</comment>
<evidence type="ECO:0000313" key="3">
    <source>
        <dbReference type="EMBL" id="GJT68820.1"/>
    </source>
</evidence>
<organism evidence="3 4">
    <name type="scientific">Tanacetum coccineum</name>
    <dbReference type="NCBI Taxonomy" id="301880"/>
    <lineage>
        <taxon>Eukaryota</taxon>
        <taxon>Viridiplantae</taxon>
        <taxon>Streptophyta</taxon>
        <taxon>Embryophyta</taxon>
        <taxon>Tracheophyta</taxon>
        <taxon>Spermatophyta</taxon>
        <taxon>Magnoliopsida</taxon>
        <taxon>eudicotyledons</taxon>
        <taxon>Gunneridae</taxon>
        <taxon>Pentapetalae</taxon>
        <taxon>asterids</taxon>
        <taxon>campanulids</taxon>
        <taxon>Asterales</taxon>
        <taxon>Asteraceae</taxon>
        <taxon>Asteroideae</taxon>
        <taxon>Anthemideae</taxon>
        <taxon>Anthemidinae</taxon>
        <taxon>Tanacetum</taxon>
    </lineage>
</organism>
<feature type="signal peptide" evidence="2">
    <location>
        <begin position="1"/>
        <end position="23"/>
    </location>
</feature>
<feature type="compositionally biased region" description="Polar residues" evidence="1">
    <location>
        <begin position="257"/>
        <end position="274"/>
    </location>
</feature>
<dbReference type="EMBL" id="BQNB010017932">
    <property type="protein sequence ID" value="GJT68820.1"/>
    <property type="molecule type" value="Genomic_DNA"/>
</dbReference>
<sequence length="346" mass="39805">MMFLKFNMVFLCFAFDTFRCTMPNSIQVDHRDTAYYIPMYHRTGGFTGHEREVYKSLVTRLFHEGRVGECVCIYTSEWPISSLFRGCDPHPNIYPPPQEEPSVIRDALFHERTEPKFRKIKGVNVALDPFQMIGTEMKGVFKKWETIISENVISLSGHKDHPNACLCYMLYCLANGKPFNLAYYIAHRMISVTQSSEMTLPYAMLLTRLFKHIQPNHPYPLSNDFQLVNHVMIPLSGKRVFRFKSKGKRPRLPTPTPSNSGSDSPPTPNTNQGVENDPVDNYTLDPIPYLNQLPTIEGGESPEFKQTNGLFKFHSFIIFARRSRVCYSGNHLGVSLKQFLLMCVIW</sequence>
<accession>A0ABQ5G117</accession>
<evidence type="ECO:0000256" key="1">
    <source>
        <dbReference type="SAM" id="MobiDB-lite"/>
    </source>
</evidence>
<dbReference type="Proteomes" id="UP001151760">
    <property type="component" value="Unassembled WGS sequence"/>
</dbReference>
<evidence type="ECO:0000313" key="4">
    <source>
        <dbReference type="Proteomes" id="UP001151760"/>
    </source>
</evidence>
<reference evidence="3" key="2">
    <citation type="submission" date="2022-01" db="EMBL/GenBank/DDBJ databases">
        <authorList>
            <person name="Yamashiro T."/>
            <person name="Shiraishi A."/>
            <person name="Satake H."/>
            <person name="Nakayama K."/>
        </authorList>
    </citation>
    <scope>NUCLEOTIDE SEQUENCE</scope>
</reference>
<feature type="region of interest" description="Disordered" evidence="1">
    <location>
        <begin position="246"/>
        <end position="278"/>
    </location>
</feature>
<proteinExistence type="predicted"/>